<comment type="subcellular location">
    <subcellularLocation>
        <location evidence="1">Mitochondrion</location>
    </subcellularLocation>
</comment>
<evidence type="ECO:0000256" key="7">
    <source>
        <dbReference type="ARBA" id="ARBA00035421"/>
    </source>
</evidence>
<protein>
    <recommendedName>
        <fullName evidence="6">Small ribosomal subunit protein mS23</fullName>
    </recommendedName>
    <alternativeName>
        <fullName evidence="7">37S ribosomal protein S25, mitochondrial</fullName>
    </alternativeName>
</protein>
<evidence type="ECO:0000256" key="4">
    <source>
        <dbReference type="ARBA" id="ARBA00023128"/>
    </source>
</evidence>
<dbReference type="STRING" id="90262.A0A1X2IQA2"/>
<feature type="compositionally biased region" description="Polar residues" evidence="8">
    <location>
        <begin position="67"/>
        <end position="78"/>
    </location>
</feature>
<evidence type="ECO:0000256" key="6">
    <source>
        <dbReference type="ARBA" id="ARBA00035137"/>
    </source>
</evidence>
<dbReference type="PANTHER" id="PTHR37799">
    <property type="entry name" value="37S RIBOSOMAL PROTEIN S25, MITOCHONDRIAL"/>
    <property type="match status" value="1"/>
</dbReference>
<sequence>MAFRAPPTGLAKHVSNLMKGNLIKKAPVWLPVVQSIPPGPSIIRSQQPHVNLTAQTPAEKAMAADATANSSRRSTSLSIRHKQKHLRTPPPRPRAIVYPEDRLRRQFYKDHPFELSRPKVLVENDDGVNRTDFSQLILPGMHLAQVDGEAVIKYQLHLMTNENMPERKAYAKATSEFYVLRAQQEQEERDARQKMADLLQNINNNKYTKKALYHEEQALLQGQGLIN</sequence>
<evidence type="ECO:0000256" key="5">
    <source>
        <dbReference type="ARBA" id="ARBA00023274"/>
    </source>
</evidence>
<dbReference type="PANTHER" id="PTHR37799:SF1">
    <property type="entry name" value="SMALL RIBOSOMAL SUBUNIT PROTEIN MS23"/>
    <property type="match status" value="1"/>
</dbReference>
<comment type="similarity">
    <text evidence="2">Belongs to the mitochondrion-specific ribosomal protein mS23 family.</text>
</comment>
<dbReference type="Proteomes" id="UP000193560">
    <property type="component" value="Unassembled WGS sequence"/>
</dbReference>
<evidence type="ECO:0000313" key="10">
    <source>
        <dbReference type="Proteomes" id="UP000193560"/>
    </source>
</evidence>
<accession>A0A1X2IQA2</accession>
<evidence type="ECO:0000256" key="1">
    <source>
        <dbReference type="ARBA" id="ARBA00004173"/>
    </source>
</evidence>
<dbReference type="OrthoDB" id="5542239at2759"/>
<keyword evidence="3 9" id="KW-0689">Ribosomal protein</keyword>
<comment type="caution">
    <text evidence="9">The sequence shown here is derived from an EMBL/GenBank/DDBJ whole genome shotgun (WGS) entry which is preliminary data.</text>
</comment>
<evidence type="ECO:0000256" key="3">
    <source>
        <dbReference type="ARBA" id="ARBA00022980"/>
    </source>
</evidence>
<organism evidence="9 10">
    <name type="scientific">Absidia repens</name>
    <dbReference type="NCBI Taxonomy" id="90262"/>
    <lineage>
        <taxon>Eukaryota</taxon>
        <taxon>Fungi</taxon>
        <taxon>Fungi incertae sedis</taxon>
        <taxon>Mucoromycota</taxon>
        <taxon>Mucoromycotina</taxon>
        <taxon>Mucoromycetes</taxon>
        <taxon>Mucorales</taxon>
        <taxon>Cunninghamellaceae</taxon>
        <taxon>Absidia</taxon>
    </lineage>
</organism>
<dbReference type="GO" id="GO:0003735">
    <property type="term" value="F:structural constituent of ribosome"/>
    <property type="evidence" value="ECO:0007669"/>
    <property type="project" value="InterPro"/>
</dbReference>
<dbReference type="AlphaFoldDB" id="A0A1X2IQA2"/>
<dbReference type="Pfam" id="PF13741">
    <property type="entry name" value="MRP-S25"/>
    <property type="match status" value="1"/>
</dbReference>
<evidence type="ECO:0000256" key="8">
    <source>
        <dbReference type="SAM" id="MobiDB-lite"/>
    </source>
</evidence>
<evidence type="ECO:0000256" key="2">
    <source>
        <dbReference type="ARBA" id="ARBA00009864"/>
    </source>
</evidence>
<evidence type="ECO:0000313" key="9">
    <source>
        <dbReference type="EMBL" id="ORZ20455.1"/>
    </source>
</evidence>
<dbReference type="EMBL" id="MCGE01000006">
    <property type="protein sequence ID" value="ORZ20455.1"/>
    <property type="molecule type" value="Genomic_DNA"/>
</dbReference>
<keyword evidence="10" id="KW-1185">Reference proteome</keyword>
<dbReference type="InterPro" id="IPR016939">
    <property type="entry name" value="Ribosomal_mS23_fun"/>
</dbReference>
<keyword evidence="4" id="KW-0496">Mitochondrion</keyword>
<gene>
    <name evidence="9" type="ORF">BCR42DRAFT_347159</name>
</gene>
<reference evidence="9 10" key="1">
    <citation type="submission" date="2016-07" db="EMBL/GenBank/DDBJ databases">
        <title>Pervasive Adenine N6-methylation of Active Genes in Fungi.</title>
        <authorList>
            <consortium name="DOE Joint Genome Institute"/>
            <person name="Mondo S.J."/>
            <person name="Dannebaum R.O."/>
            <person name="Kuo R.C."/>
            <person name="Labutti K."/>
            <person name="Haridas S."/>
            <person name="Kuo A."/>
            <person name="Salamov A."/>
            <person name="Ahrendt S.R."/>
            <person name="Lipzen A."/>
            <person name="Sullivan W."/>
            <person name="Andreopoulos W.B."/>
            <person name="Clum A."/>
            <person name="Lindquist E."/>
            <person name="Daum C."/>
            <person name="Ramamoorthy G.K."/>
            <person name="Gryganskyi A."/>
            <person name="Culley D."/>
            <person name="Magnuson J.K."/>
            <person name="James T.Y."/>
            <person name="O'Malley M.A."/>
            <person name="Stajich J.E."/>
            <person name="Spatafora J.W."/>
            <person name="Visel A."/>
            <person name="Grigoriev I.V."/>
        </authorList>
    </citation>
    <scope>NUCLEOTIDE SEQUENCE [LARGE SCALE GENOMIC DNA]</scope>
    <source>
        <strain evidence="9 10">NRRL 1336</strain>
    </source>
</reference>
<keyword evidence="5" id="KW-0687">Ribonucleoprotein</keyword>
<feature type="region of interest" description="Disordered" evidence="8">
    <location>
        <begin position="65"/>
        <end position="93"/>
    </location>
</feature>
<proteinExistence type="inferred from homology"/>
<dbReference type="InterPro" id="IPR059242">
    <property type="entry name" value="mS23_dom"/>
</dbReference>
<dbReference type="GO" id="GO:0005763">
    <property type="term" value="C:mitochondrial small ribosomal subunit"/>
    <property type="evidence" value="ECO:0007669"/>
    <property type="project" value="InterPro"/>
</dbReference>
<dbReference type="CDD" id="cd23701">
    <property type="entry name" value="At1g26750"/>
    <property type="match status" value="1"/>
</dbReference>
<name>A0A1X2IQA2_9FUNG</name>